<organism evidence="1 2">
    <name type="scientific">Acyrthosiphon pisum</name>
    <name type="common">Pea aphid</name>
    <dbReference type="NCBI Taxonomy" id="7029"/>
    <lineage>
        <taxon>Eukaryota</taxon>
        <taxon>Metazoa</taxon>
        <taxon>Ecdysozoa</taxon>
        <taxon>Arthropoda</taxon>
        <taxon>Hexapoda</taxon>
        <taxon>Insecta</taxon>
        <taxon>Pterygota</taxon>
        <taxon>Neoptera</taxon>
        <taxon>Paraneoptera</taxon>
        <taxon>Hemiptera</taxon>
        <taxon>Sternorrhyncha</taxon>
        <taxon>Aphidomorpha</taxon>
        <taxon>Aphidoidea</taxon>
        <taxon>Aphididae</taxon>
        <taxon>Macrosiphini</taxon>
        <taxon>Acyrthosiphon</taxon>
    </lineage>
</organism>
<proteinExistence type="predicted"/>
<accession>A0A8R2JLC4</accession>
<dbReference type="OrthoDB" id="8006133at2759"/>
<name>A0A8R2JLC4_ACYPI</name>
<dbReference type="GeneID" id="115033318"/>
<protein>
    <submittedName>
        <fullName evidence="1">Uncharacterized protein</fullName>
    </submittedName>
</protein>
<dbReference type="AlphaFoldDB" id="A0A8R2JLC4"/>
<dbReference type="EnsemblMetazoa" id="XM_029485653.1">
    <property type="protein sequence ID" value="XP_029341513.1"/>
    <property type="gene ID" value="LOC115033318"/>
</dbReference>
<keyword evidence="2" id="KW-1185">Reference proteome</keyword>
<dbReference type="Proteomes" id="UP000007819">
    <property type="component" value="Chromosome X"/>
</dbReference>
<dbReference type="KEGG" id="api:115033318"/>
<evidence type="ECO:0000313" key="2">
    <source>
        <dbReference type="Proteomes" id="UP000007819"/>
    </source>
</evidence>
<dbReference type="RefSeq" id="XP_029341513.1">
    <property type="nucleotide sequence ID" value="XM_029485653.1"/>
</dbReference>
<reference evidence="2" key="1">
    <citation type="submission" date="2010-06" db="EMBL/GenBank/DDBJ databases">
        <authorList>
            <person name="Jiang H."/>
            <person name="Abraham K."/>
            <person name="Ali S."/>
            <person name="Alsbrooks S.L."/>
            <person name="Anim B.N."/>
            <person name="Anosike U.S."/>
            <person name="Attaway T."/>
            <person name="Bandaranaike D.P."/>
            <person name="Battles P.K."/>
            <person name="Bell S.N."/>
            <person name="Bell A.V."/>
            <person name="Beltran B."/>
            <person name="Bickham C."/>
            <person name="Bustamante Y."/>
            <person name="Caleb T."/>
            <person name="Canada A."/>
            <person name="Cardenas V."/>
            <person name="Carter K."/>
            <person name="Chacko J."/>
            <person name="Chandrabose M.N."/>
            <person name="Chavez D."/>
            <person name="Chavez A."/>
            <person name="Chen L."/>
            <person name="Chu H.-S."/>
            <person name="Claassen K.J."/>
            <person name="Cockrell R."/>
            <person name="Collins M."/>
            <person name="Cooper J.A."/>
            <person name="Cree A."/>
            <person name="Curry S.M."/>
            <person name="Da Y."/>
            <person name="Dao M.D."/>
            <person name="Das B."/>
            <person name="Davila M.-L."/>
            <person name="Davy-Carroll L."/>
            <person name="Denson S."/>
            <person name="Dinh H."/>
            <person name="Ebong V.E."/>
            <person name="Edwards J.R."/>
            <person name="Egan A."/>
            <person name="El-Daye J."/>
            <person name="Escobedo L."/>
            <person name="Fernandez S."/>
            <person name="Fernando P.R."/>
            <person name="Flagg N."/>
            <person name="Forbes L.D."/>
            <person name="Fowler R.G."/>
            <person name="Fu Q."/>
            <person name="Gabisi R.A."/>
            <person name="Ganer J."/>
            <person name="Garbino Pronczuk A."/>
            <person name="Garcia R.M."/>
            <person name="Garner T."/>
            <person name="Garrett T.E."/>
            <person name="Gonzalez D.A."/>
            <person name="Hamid H."/>
            <person name="Hawkins E.S."/>
            <person name="Hirani K."/>
            <person name="Hogues M.E."/>
            <person name="Hollins B."/>
            <person name="Hsiao C.-H."/>
            <person name="Jabil R."/>
            <person name="James M.L."/>
            <person name="Jhangiani S.N."/>
            <person name="Johnson B."/>
            <person name="Johnson Q."/>
            <person name="Joshi V."/>
            <person name="Kalu J.B."/>
            <person name="Kam C."/>
            <person name="Kashfia A."/>
            <person name="Keebler J."/>
            <person name="Kisamo H."/>
            <person name="Kovar C.L."/>
            <person name="Lago L.A."/>
            <person name="Lai C.-Y."/>
            <person name="Laidlaw J."/>
            <person name="Lara F."/>
            <person name="Le T.-K."/>
            <person name="Lee S.L."/>
            <person name="Legall F.H."/>
            <person name="Lemon S.J."/>
            <person name="Lewis L.R."/>
            <person name="Li B."/>
            <person name="Liu Y."/>
            <person name="Liu Y.-S."/>
            <person name="Lopez J."/>
            <person name="Lozado R.J."/>
            <person name="Lu J."/>
            <person name="Madu R.C."/>
            <person name="Maheshwari M."/>
            <person name="Maheshwari R."/>
            <person name="Malloy K."/>
            <person name="Martinez E."/>
            <person name="Mathew T."/>
            <person name="Mercado I.C."/>
            <person name="Mercado C."/>
            <person name="Meyer B."/>
            <person name="Montgomery K."/>
            <person name="Morgan M.B."/>
            <person name="Munidasa M."/>
            <person name="Nazareth L.V."/>
            <person name="Nelson J."/>
            <person name="Ng B.M."/>
            <person name="Nguyen N.B."/>
            <person name="Nguyen P.Q."/>
            <person name="Nguyen T."/>
            <person name="Obregon M."/>
            <person name="Okwuonu G.O."/>
            <person name="Onwere C.G."/>
            <person name="Orozco G."/>
            <person name="Parra A."/>
            <person name="Patel S."/>
            <person name="Patil S."/>
            <person name="Perez A."/>
            <person name="Perez Y."/>
            <person name="Pham C."/>
            <person name="Primus E.L."/>
            <person name="Pu L.-L."/>
            <person name="Puazo M."/>
            <person name="Qin X."/>
            <person name="Quiroz J.B."/>
            <person name="Reese J."/>
            <person name="Richards S."/>
            <person name="Rives C.M."/>
            <person name="Robberts R."/>
            <person name="Ruiz S.J."/>
            <person name="Ruiz M.J."/>
            <person name="Santibanez J."/>
            <person name="Schneider B.W."/>
            <person name="Sisson I."/>
            <person name="Smith M."/>
            <person name="Sodergren E."/>
            <person name="Song X.-Z."/>
            <person name="Song B.B."/>
            <person name="Summersgill H."/>
            <person name="Thelus R."/>
            <person name="Thornton R.D."/>
            <person name="Trejos Z.Y."/>
            <person name="Usmani K."/>
            <person name="Vattathil S."/>
            <person name="Villasana D."/>
            <person name="Walker D.L."/>
            <person name="Wang S."/>
            <person name="Wang K."/>
            <person name="White C.S."/>
            <person name="Williams A.C."/>
            <person name="Williamson J."/>
            <person name="Wilson K."/>
            <person name="Woghiren I.O."/>
            <person name="Woodworth J.R."/>
            <person name="Worley K.C."/>
            <person name="Wright R.A."/>
            <person name="Wu W."/>
            <person name="Young L."/>
            <person name="Zhang L."/>
            <person name="Zhang J."/>
            <person name="Zhu Y."/>
            <person name="Muzny D.M."/>
            <person name="Weinstock G."/>
            <person name="Gibbs R.A."/>
        </authorList>
    </citation>
    <scope>NUCLEOTIDE SEQUENCE [LARGE SCALE GENOMIC DNA]</scope>
    <source>
        <strain evidence="2">LSR1</strain>
    </source>
</reference>
<sequence>MVDIKILAIMKRDLAIKMLKTYPTGIKVLFTHQLENWQKSLDQQDVLCFSQTTNHNETTTNISTLKTHQPLKLSSTSVTFNLGGILNASLTGKMIIDYFKVNSRLNNNIRVFLVDSIISFVITKKIPMSINLADSIATYIVAMFPSEVKVRF</sequence>
<evidence type="ECO:0000313" key="1">
    <source>
        <dbReference type="EnsemblMetazoa" id="XP_029341513.1"/>
    </source>
</evidence>
<reference evidence="1" key="2">
    <citation type="submission" date="2022-06" db="UniProtKB">
        <authorList>
            <consortium name="EnsemblMetazoa"/>
        </authorList>
    </citation>
    <scope>IDENTIFICATION</scope>
</reference>